<dbReference type="HOGENOM" id="CLU_000960_22_1_1"/>
<feature type="transmembrane region" description="Helical" evidence="8">
    <location>
        <begin position="401"/>
        <end position="421"/>
    </location>
</feature>
<sequence>MTDSAEPSRAVYGFKWFLVVLAIVSSLGLYALDNTIVANIVPIIIQDLGQAEQLAWLSVGFTAGGLCLLLPLGKIYALFDPKYVYLASGLLFFVGSALCGAARNMNTMIVGRVVAGIGGNGLYMGSVTLLCLNTSPRERPVYLSLNGLIWGVGTVLGPILGGLFESAGAGGWRWAFYINLCAGAVLAPIWIFLLPSASPADKPSKRARAARLDWLGTIFILASMLPLVLAVDFGGRLFSWSSAASIVLFVLAAVFLVVFAVQQHFSFTTNERDRLFPMHFMTNGHAVLLAVIAAACDVFTFVPIYYIPLYFQFTRGDDALQSGVRLLPYIALLSAAMLANGAFMSKVGHYKAWYVVGSALALIATVLLCKRPRALHASQSHTLAARVTIDTPTRNIYGFEILLGLGSGAYVQAGYAVLFSILEPKDMAFGTSFMMLAQLCGITFGLAIASAIFVNDAVSSIATVLPNLSSEQVQHAIEGAAGELFSGLDKSSQTALSNALVNSLRKTFIPCYAAAALCLVLSVILPMHASSPSDSESALTDKDAGRVKEADESESQ</sequence>
<dbReference type="InterPro" id="IPR011701">
    <property type="entry name" value="MFS"/>
</dbReference>
<dbReference type="EMBL" id="DS231625">
    <property type="protein sequence ID" value="EDU42701.1"/>
    <property type="molecule type" value="Genomic_DNA"/>
</dbReference>
<feature type="transmembrane region" description="Helical" evidence="8">
    <location>
        <begin position="214"/>
        <end position="231"/>
    </location>
</feature>
<feature type="domain" description="Major facilitator superfamily (MFS) profile" evidence="9">
    <location>
        <begin position="19"/>
        <end position="530"/>
    </location>
</feature>
<feature type="transmembrane region" description="Helical" evidence="8">
    <location>
        <begin position="352"/>
        <end position="368"/>
    </location>
</feature>
<evidence type="ECO:0000259" key="9">
    <source>
        <dbReference type="PROSITE" id="PS50850"/>
    </source>
</evidence>
<dbReference type="Gene3D" id="1.20.1250.20">
    <property type="entry name" value="MFS general substrate transporter like domains"/>
    <property type="match status" value="2"/>
</dbReference>
<evidence type="ECO:0000256" key="2">
    <source>
        <dbReference type="ARBA" id="ARBA00007520"/>
    </source>
</evidence>
<feature type="transmembrane region" description="Helical" evidence="8">
    <location>
        <begin position="433"/>
        <end position="454"/>
    </location>
</feature>
<feature type="transmembrane region" description="Helical" evidence="8">
    <location>
        <begin position="143"/>
        <end position="164"/>
    </location>
</feature>
<comment type="similarity">
    <text evidence="2">Belongs to the major facilitator superfamily. TCR/Tet family.</text>
</comment>
<evidence type="ECO:0000256" key="4">
    <source>
        <dbReference type="ARBA" id="ARBA00022692"/>
    </source>
</evidence>
<name>B2WI41_PYRTR</name>
<dbReference type="GO" id="GO:0022857">
    <property type="term" value="F:transmembrane transporter activity"/>
    <property type="evidence" value="ECO:0007669"/>
    <property type="project" value="InterPro"/>
</dbReference>
<dbReference type="OMA" id="ATYNAKW"/>
<dbReference type="InterPro" id="IPR020846">
    <property type="entry name" value="MFS_dom"/>
</dbReference>
<gene>
    <name evidence="10" type="ORF">PTRG_09650</name>
</gene>
<feature type="region of interest" description="Disordered" evidence="7">
    <location>
        <begin position="530"/>
        <end position="556"/>
    </location>
</feature>
<feature type="transmembrane region" description="Helical" evidence="8">
    <location>
        <begin position="282"/>
        <end position="306"/>
    </location>
</feature>
<protein>
    <recommendedName>
        <fullName evidence="9">Major facilitator superfamily (MFS) profile domain-containing protein</fullName>
    </recommendedName>
</protein>
<evidence type="ECO:0000313" key="10">
    <source>
        <dbReference type="EMBL" id="EDU42701.1"/>
    </source>
</evidence>
<evidence type="ECO:0000256" key="3">
    <source>
        <dbReference type="ARBA" id="ARBA00022448"/>
    </source>
</evidence>
<dbReference type="PANTHER" id="PTHR23501:SF12">
    <property type="entry name" value="MAJOR FACILITATOR SUPERFAMILY (MFS) PROFILE DOMAIN-CONTAINING PROTEIN-RELATED"/>
    <property type="match status" value="1"/>
</dbReference>
<dbReference type="OrthoDB" id="10021397at2759"/>
<feature type="transmembrane region" description="Helical" evidence="8">
    <location>
        <begin position="507"/>
        <end position="525"/>
    </location>
</feature>
<reference evidence="11" key="1">
    <citation type="journal article" date="2013" name="G3 (Bethesda)">
        <title>Comparative genomics of a plant-pathogenic fungus, Pyrenophora tritici-repentis, reveals transduplication and the impact of repeat elements on pathogenicity and population divergence.</title>
        <authorList>
            <person name="Manning V.A."/>
            <person name="Pandelova I."/>
            <person name="Dhillon B."/>
            <person name="Wilhelm L.J."/>
            <person name="Goodwin S.B."/>
            <person name="Berlin A.M."/>
            <person name="Figueroa M."/>
            <person name="Freitag M."/>
            <person name="Hane J.K."/>
            <person name="Henrissat B."/>
            <person name="Holman W.H."/>
            <person name="Kodira C.D."/>
            <person name="Martin J."/>
            <person name="Oliver R.P."/>
            <person name="Robbertse B."/>
            <person name="Schackwitz W."/>
            <person name="Schwartz D.C."/>
            <person name="Spatafora J.W."/>
            <person name="Turgeon B.G."/>
            <person name="Yandava C."/>
            <person name="Young S."/>
            <person name="Zhou S."/>
            <person name="Zeng Q."/>
            <person name="Grigoriev I.V."/>
            <person name="Ma L.-J."/>
            <person name="Ciuffetti L.M."/>
        </authorList>
    </citation>
    <scope>NUCLEOTIDE SEQUENCE [LARGE SCALE GENOMIC DNA]</scope>
    <source>
        <strain evidence="11">Pt-1C-BFP</strain>
    </source>
</reference>
<evidence type="ECO:0000256" key="8">
    <source>
        <dbReference type="SAM" id="Phobius"/>
    </source>
</evidence>
<dbReference type="Pfam" id="PF07690">
    <property type="entry name" value="MFS_1"/>
    <property type="match status" value="1"/>
</dbReference>
<evidence type="ECO:0000256" key="7">
    <source>
        <dbReference type="SAM" id="MobiDB-lite"/>
    </source>
</evidence>
<dbReference type="InParanoid" id="B2WI41"/>
<dbReference type="eggNOG" id="KOG0254">
    <property type="taxonomic scope" value="Eukaryota"/>
</dbReference>
<feature type="compositionally biased region" description="Basic and acidic residues" evidence="7">
    <location>
        <begin position="539"/>
        <end position="550"/>
    </location>
</feature>
<feature type="transmembrane region" description="Helical" evidence="8">
    <location>
        <begin position="237"/>
        <end position="261"/>
    </location>
</feature>
<comment type="subcellular location">
    <subcellularLocation>
        <location evidence="1">Membrane</location>
        <topology evidence="1">Multi-pass membrane protein</topology>
    </subcellularLocation>
</comment>
<accession>B2WI41</accession>
<feature type="transmembrane region" description="Helical" evidence="8">
    <location>
        <begin position="109"/>
        <end position="131"/>
    </location>
</feature>
<evidence type="ECO:0000256" key="1">
    <source>
        <dbReference type="ARBA" id="ARBA00004141"/>
    </source>
</evidence>
<feature type="transmembrane region" description="Helical" evidence="8">
    <location>
        <begin position="326"/>
        <end position="345"/>
    </location>
</feature>
<dbReference type="AlphaFoldDB" id="B2WI41"/>
<dbReference type="GO" id="GO:0005886">
    <property type="term" value="C:plasma membrane"/>
    <property type="evidence" value="ECO:0007669"/>
    <property type="project" value="TreeGrafter"/>
</dbReference>
<keyword evidence="5 8" id="KW-1133">Transmembrane helix</keyword>
<feature type="transmembrane region" description="Helical" evidence="8">
    <location>
        <begin position="84"/>
        <end position="103"/>
    </location>
</feature>
<proteinExistence type="inferred from homology"/>
<dbReference type="PROSITE" id="PS50850">
    <property type="entry name" value="MFS"/>
    <property type="match status" value="1"/>
</dbReference>
<dbReference type="Proteomes" id="UP000001471">
    <property type="component" value="Unassembled WGS sequence"/>
</dbReference>
<feature type="transmembrane region" description="Helical" evidence="8">
    <location>
        <begin position="12"/>
        <end position="32"/>
    </location>
</feature>
<feature type="transmembrane region" description="Helical" evidence="8">
    <location>
        <begin position="54"/>
        <end position="72"/>
    </location>
</feature>
<dbReference type="SUPFAM" id="SSF103473">
    <property type="entry name" value="MFS general substrate transporter"/>
    <property type="match status" value="1"/>
</dbReference>
<evidence type="ECO:0000313" key="11">
    <source>
        <dbReference type="Proteomes" id="UP000001471"/>
    </source>
</evidence>
<dbReference type="PANTHER" id="PTHR23501">
    <property type="entry name" value="MAJOR FACILITATOR SUPERFAMILY"/>
    <property type="match status" value="1"/>
</dbReference>
<keyword evidence="6 8" id="KW-0472">Membrane</keyword>
<feature type="transmembrane region" description="Helical" evidence="8">
    <location>
        <begin position="176"/>
        <end position="194"/>
    </location>
</feature>
<keyword evidence="4 8" id="KW-0812">Transmembrane</keyword>
<evidence type="ECO:0000256" key="6">
    <source>
        <dbReference type="ARBA" id="ARBA00023136"/>
    </source>
</evidence>
<organism evidence="10 11">
    <name type="scientific">Pyrenophora tritici-repentis (strain Pt-1C-BFP)</name>
    <name type="common">Wheat tan spot fungus</name>
    <name type="synonym">Drechslera tritici-repentis</name>
    <dbReference type="NCBI Taxonomy" id="426418"/>
    <lineage>
        <taxon>Eukaryota</taxon>
        <taxon>Fungi</taxon>
        <taxon>Dikarya</taxon>
        <taxon>Ascomycota</taxon>
        <taxon>Pezizomycotina</taxon>
        <taxon>Dothideomycetes</taxon>
        <taxon>Pleosporomycetidae</taxon>
        <taxon>Pleosporales</taxon>
        <taxon>Pleosporineae</taxon>
        <taxon>Pleosporaceae</taxon>
        <taxon>Pyrenophora</taxon>
    </lineage>
</organism>
<dbReference type="InterPro" id="IPR036259">
    <property type="entry name" value="MFS_trans_sf"/>
</dbReference>
<evidence type="ECO:0000256" key="5">
    <source>
        <dbReference type="ARBA" id="ARBA00022989"/>
    </source>
</evidence>
<keyword evidence="3" id="KW-0813">Transport</keyword>